<evidence type="ECO:0000313" key="1">
    <source>
        <dbReference type="EMBL" id="KAL0633264.1"/>
    </source>
</evidence>
<accession>A0ABR3GBD2</accession>
<organism evidence="1 2">
    <name type="scientific">Discina gigas</name>
    <dbReference type="NCBI Taxonomy" id="1032678"/>
    <lineage>
        <taxon>Eukaryota</taxon>
        <taxon>Fungi</taxon>
        <taxon>Dikarya</taxon>
        <taxon>Ascomycota</taxon>
        <taxon>Pezizomycotina</taxon>
        <taxon>Pezizomycetes</taxon>
        <taxon>Pezizales</taxon>
        <taxon>Discinaceae</taxon>
        <taxon>Discina</taxon>
    </lineage>
</organism>
<reference evidence="1 2" key="1">
    <citation type="submission" date="2024-02" db="EMBL/GenBank/DDBJ databases">
        <title>Discinaceae phylogenomics.</title>
        <authorList>
            <person name="Dirks A.C."/>
            <person name="James T.Y."/>
        </authorList>
    </citation>
    <scope>NUCLEOTIDE SEQUENCE [LARGE SCALE GENOMIC DNA]</scope>
    <source>
        <strain evidence="1 2">ACD0624</strain>
    </source>
</reference>
<gene>
    <name evidence="1" type="ORF">Q9L58_007875</name>
</gene>
<protein>
    <submittedName>
        <fullName evidence="1">Uncharacterized protein</fullName>
    </submittedName>
</protein>
<sequence length="89" mass="10131">MSAFHLHFSSWVRALFAPSFRTNFRKLTSDLKTLKHDAQHRPKAAGGFQKLMARLDNIDECLTKEAAAYKVKLIARRARTHKAPLNQGP</sequence>
<proteinExistence type="predicted"/>
<comment type="caution">
    <text evidence="1">The sequence shown here is derived from an EMBL/GenBank/DDBJ whole genome shotgun (WGS) entry which is preliminary data.</text>
</comment>
<dbReference type="EMBL" id="JBBBZM010000132">
    <property type="protein sequence ID" value="KAL0633264.1"/>
    <property type="molecule type" value="Genomic_DNA"/>
</dbReference>
<name>A0ABR3GBD2_9PEZI</name>
<dbReference type="Proteomes" id="UP001447188">
    <property type="component" value="Unassembled WGS sequence"/>
</dbReference>
<evidence type="ECO:0000313" key="2">
    <source>
        <dbReference type="Proteomes" id="UP001447188"/>
    </source>
</evidence>
<keyword evidence="2" id="KW-1185">Reference proteome</keyword>